<dbReference type="GO" id="GO:0004733">
    <property type="term" value="F:pyridoxamine phosphate oxidase activity"/>
    <property type="evidence" value="ECO:0007669"/>
    <property type="project" value="InterPro"/>
</dbReference>
<evidence type="ECO:0000256" key="6">
    <source>
        <dbReference type="PIRSR" id="PIRSR000190-2"/>
    </source>
</evidence>
<dbReference type="NCBIfam" id="NF004231">
    <property type="entry name" value="PRK05679.1"/>
    <property type="match status" value="1"/>
</dbReference>
<dbReference type="AlphaFoldDB" id="A0A0F5QEF8"/>
<evidence type="ECO:0000256" key="3">
    <source>
        <dbReference type="ARBA" id="ARBA00022643"/>
    </source>
</evidence>
<dbReference type="RefSeq" id="WP_046138426.1">
    <property type="nucleotide sequence ID" value="NZ_LANJ01000011.1"/>
</dbReference>
<dbReference type="SMR" id="A0A0F5QEF8"/>
<evidence type="ECO:0000259" key="8">
    <source>
        <dbReference type="Pfam" id="PF10590"/>
    </source>
</evidence>
<dbReference type="Pfam" id="PF10590">
    <property type="entry name" value="PNP_phzG_C"/>
    <property type="match status" value="1"/>
</dbReference>
<dbReference type="Pfam" id="PF01243">
    <property type="entry name" value="PNPOx_N"/>
    <property type="match status" value="1"/>
</dbReference>
<protein>
    <submittedName>
        <fullName evidence="9">Oxidase</fullName>
    </submittedName>
</protein>
<dbReference type="PATRIC" id="fig|1293439.3.peg.309"/>
<dbReference type="Gene3D" id="2.30.110.10">
    <property type="entry name" value="Electron Transport, Fmn-binding Protein, Chain A"/>
    <property type="match status" value="1"/>
</dbReference>
<feature type="binding site" evidence="6">
    <location>
        <position position="197"/>
    </location>
    <ligand>
        <name>FMN</name>
        <dbReference type="ChEBI" id="CHEBI:58210"/>
    </ligand>
</feature>
<dbReference type="OrthoDB" id="9780392at2"/>
<keyword evidence="10" id="KW-1185">Reference proteome</keyword>
<feature type="binding site" evidence="6">
    <location>
        <begin position="148"/>
        <end position="149"/>
    </location>
    <ligand>
        <name>FMN</name>
        <dbReference type="ChEBI" id="CHEBI:58210"/>
    </ligand>
</feature>
<dbReference type="STRING" id="1293439.WH87_03765"/>
<gene>
    <name evidence="9" type="ORF">WH87_03765</name>
</gene>
<reference evidence="9 10" key="1">
    <citation type="submission" date="2015-03" db="EMBL/GenBank/DDBJ databases">
        <authorList>
            <person name="Lepp D."/>
            <person name="Hassan Y.I."/>
            <person name="Li X.-Z."/>
            <person name="Zhou T."/>
        </authorList>
    </citation>
    <scope>NUCLEOTIDE SEQUENCE [LARGE SCALE GENOMIC DNA]</scope>
    <source>
        <strain evidence="9 10">E84</strain>
    </source>
</reference>
<dbReference type="PANTHER" id="PTHR10851">
    <property type="entry name" value="PYRIDOXINE-5-PHOSPHATE OXIDASE"/>
    <property type="match status" value="1"/>
</dbReference>
<feature type="binding site" evidence="6">
    <location>
        <begin position="69"/>
        <end position="74"/>
    </location>
    <ligand>
        <name>FMN</name>
        <dbReference type="ChEBI" id="CHEBI:58210"/>
    </ligand>
</feature>
<dbReference type="GO" id="GO:0010181">
    <property type="term" value="F:FMN binding"/>
    <property type="evidence" value="ECO:0007669"/>
    <property type="project" value="InterPro"/>
</dbReference>
<dbReference type="EMBL" id="LANJ01000011">
    <property type="protein sequence ID" value="KKC39345.1"/>
    <property type="molecule type" value="Genomic_DNA"/>
</dbReference>
<feature type="binding site" evidence="6">
    <location>
        <position position="113"/>
    </location>
    <ligand>
        <name>FMN</name>
        <dbReference type="ChEBI" id="CHEBI:58210"/>
    </ligand>
</feature>
<organism evidence="9 10">
    <name type="scientific">Devosia epidermidihirudinis</name>
    <dbReference type="NCBI Taxonomy" id="1293439"/>
    <lineage>
        <taxon>Bacteria</taxon>
        <taxon>Pseudomonadati</taxon>
        <taxon>Pseudomonadota</taxon>
        <taxon>Alphaproteobacteria</taxon>
        <taxon>Hyphomicrobiales</taxon>
        <taxon>Devosiaceae</taxon>
        <taxon>Devosia</taxon>
    </lineage>
</organism>
<sequence>MTDLNSTRDLLRNLPSLAGPLWPFVTEDAPDAPQTLFSTWLRDAIDAGIAEPHAMTLSSVDAAGHPDARVLILKDVDQSGWHFASVSDGPKGRQIAANPNVALTFYWQRFGRQVRIRGEAIALSAEASARDFAARSPVARAMAMVGRQSDTLGERSDIERALRSGINEDVTLSWTVYAVAPRSVEFWQGDADRRHVRLRYERQTDGWSKALLWP</sequence>
<feature type="binding site" evidence="6">
    <location>
        <position position="91"/>
    </location>
    <ligand>
        <name>FMN</name>
        <dbReference type="ChEBI" id="CHEBI:58210"/>
    </ligand>
</feature>
<dbReference type="InterPro" id="IPR019576">
    <property type="entry name" value="Pyridoxamine_oxidase_dimer_C"/>
</dbReference>
<proteinExistence type="inferred from homology"/>
<dbReference type="PIRSF" id="PIRSF000190">
    <property type="entry name" value="Pyd_amn-ph_oxd"/>
    <property type="match status" value="1"/>
</dbReference>
<keyword evidence="2" id="KW-0285">Flavoprotein</keyword>
<keyword evidence="3 6" id="KW-0288">FMN</keyword>
<accession>A0A0F5QEF8</accession>
<keyword evidence="5" id="KW-0664">Pyridoxine biosynthesis</keyword>
<dbReference type="InterPro" id="IPR000659">
    <property type="entry name" value="Pyridox_Oxase"/>
</dbReference>
<name>A0A0F5QEF8_9HYPH</name>
<dbReference type="Proteomes" id="UP000033411">
    <property type="component" value="Unassembled WGS sequence"/>
</dbReference>
<comment type="similarity">
    <text evidence="1">Belongs to the pyridoxamine 5'-phosphate oxidase family.</text>
</comment>
<dbReference type="SUPFAM" id="SSF50475">
    <property type="entry name" value="FMN-binding split barrel"/>
    <property type="match status" value="1"/>
</dbReference>
<feature type="binding site" evidence="6">
    <location>
        <position position="187"/>
    </location>
    <ligand>
        <name>FMN</name>
        <dbReference type="ChEBI" id="CHEBI:58210"/>
    </ligand>
</feature>
<dbReference type="InterPro" id="IPR012349">
    <property type="entry name" value="Split_barrel_FMN-bd"/>
</dbReference>
<comment type="caution">
    <text evidence="9">The sequence shown here is derived from an EMBL/GenBank/DDBJ whole genome shotgun (WGS) entry which is preliminary data.</text>
</comment>
<dbReference type="GO" id="GO:0008615">
    <property type="term" value="P:pyridoxine biosynthetic process"/>
    <property type="evidence" value="ECO:0007669"/>
    <property type="project" value="UniProtKB-KW"/>
</dbReference>
<evidence type="ECO:0000256" key="4">
    <source>
        <dbReference type="ARBA" id="ARBA00023002"/>
    </source>
</evidence>
<evidence type="ECO:0000256" key="2">
    <source>
        <dbReference type="ARBA" id="ARBA00022630"/>
    </source>
</evidence>
<evidence type="ECO:0000313" key="9">
    <source>
        <dbReference type="EMBL" id="KKC39345.1"/>
    </source>
</evidence>
<evidence type="ECO:0000256" key="1">
    <source>
        <dbReference type="ARBA" id="ARBA00007301"/>
    </source>
</evidence>
<feature type="domain" description="Pyridoxamine 5'-phosphate oxidase N-terminal" evidence="7">
    <location>
        <begin position="42"/>
        <end position="159"/>
    </location>
</feature>
<feature type="domain" description="Pyridoxine 5'-phosphate oxidase dimerisation C-terminal" evidence="8">
    <location>
        <begin position="174"/>
        <end position="214"/>
    </location>
</feature>
<dbReference type="InterPro" id="IPR011576">
    <property type="entry name" value="Pyridox_Oxase_N"/>
</dbReference>
<evidence type="ECO:0000259" key="7">
    <source>
        <dbReference type="Pfam" id="PF01243"/>
    </source>
</evidence>
<evidence type="ECO:0000256" key="5">
    <source>
        <dbReference type="ARBA" id="ARBA00023096"/>
    </source>
</evidence>
<dbReference type="PANTHER" id="PTHR10851:SF0">
    <property type="entry name" value="PYRIDOXINE-5'-PHOSPHATE OXIDASE"/>
    <property type="match status" value="1"/>
</dbReference>
<evidence type="ECO:0000313" key="10">
    <source>
        <dbReference type="Proteomes" id="UP000033411"/>
    </source>
</evidence>
<comment type="cofactor">
    <cofactor evidence="6">
        <name>FMN</name>
        <dbReference type="ChEBI" id="CHEBI:58210"/>
    </cofactor>
    <text evidence="6">Binds 1 FMN per subunit.</text>
</comment>
<keyword evidence="4" id="KW-0560">Oxidoreductase</keyword>